<organism evidence="4 5">
    <name type="scientific">Dendrobium catenatum</name>
    <dbReference type="NCBI Taxonomy" id="906689"/>
    <lineage>
        <taxon>Eukaryota</taxon>
        <taxon>Viridiplantae</taxon>
        <taxon>Streptophyta</taxon>
        <taxon>Embryophyta</taxon>
        <taxon>Tracheophyta</taxon>
        <taxon>Spermatophyta</taxon>
        <taxon>Magnoliopsida</taxon>
        <taxon>Liliopsida</taxon>
        <taxon>Asparagales</taxon>
        <taxon>Orchidaceae</taxon>
        <taxon>Epidendroideae</taxon>
        <taxon>Malaxideae</taxon>
        <taxon>Dendrobiinae</taxon>
        <taxon>Dendrobium</taxon>
    </lineage>
</organism>
<dbReference type="Pfam" id="PF01535">
    <property type="entry name" value="PPR"/>
    <property type="match status" value="2"/>
</dbReference>
<keyword evidence="1" id="KW-0677">Repeat</keyword>
<dbReference type="PROSITE" id="PS51375">
    <property type="entry name" value="PPR"/>
    <property type="match status" value="1"/>
</dbReference>
<dbReference type="InterPro" id="IPR002885">
    <property type="entry name" value="PPR_rpt"/>
</dbReference>
<accession>A0A2I0XE22</accession>
<feature type="region of interest" description="Disordered" evidence="3">
    <location>
        <begin position="45"/>
        <end position="72"/>
    </location>
</feature>
<dbReference type="EMBL" id="KZ501954">
    <property type="protein sequence ID" value="PKU86155.1"/>
    <property type="molecule type" value="Genomic_DNA"/>
</dbReference>
<dbReference type="PANTHER" id="PTHR47933">
    <property type="entry name" value="PENTATRICOPEPTIDE REPEAT-CONTAINING PROTEIN 1, MITOCHONDRIAL"/>
    <property type="match status" value="1"/>
</dbReference>
<sequence>MIRALRSIRSPFFPSSHLSSSLFNSWRPNLNSPHSSNLTNHYVSYSTTGVSTRGRRRKKKGTGDLPPPDQSQISTAIASLPPRFTSSDLSGAIASLPDPRLCIPLLHSTLHRTNLLRHGDSAASYPFLTAVKRLGTARLYREMDSVVSLAFSFSSLSLPENFFNTLIHFYSEARWISKAIGIYKIMRSSKTAARPTARPTARTFNLLFAAILGHRGANSYIHHLYMDALRSLFRQMVDSGVAPDIYALNAMIKGYVLSLHVNDALRIFHQMVPIYGVEPDEHSYSYLVHGLCSQGRTLNARELYVEMRGKGLVPTGRACNSLVSVLAMAGEVEEAVAAMWEGVGMRRCPDFITCRTVVEEICRQQRASNAVVLLREMRQKEVINGQCYKKLLTGLGEEYQD</sequence>
<protein>
    <submittedName>
        <fullName evidence="4">Pentatricopeptide repeat-containing protein</fullName>
    </submittedName>
</protein>
<reference evidence="4 5" key="1">
    <citation type="journal article" date="2016" name="Sci. Rep.">
        <title>The Dendrobium catenatum Lindl. genome sequence provides insights into polysaccharide synthase, floral development and adaptive evolution.</title>
        <authorList>
            <person name="Zhang G.Q."/>
            <person name="Xu Q."/>
            <person name="Bian C."/>
            <person name="Tsai W.C."/>
            <person name="Yeh C.M."/>
            <person name="Liu K.W."/>
            <person name="Yoshida K."/>
            <person name="Zhang L.S."/>
            <person name="Chang S.B."/>
            <person name="Chen F."/>
            <person name="Shi Y."/>
            <person name="Su Y.Y."/>
            <person name="Zhang Y.Q."/>
            <person name="Chen L.J."/>
            <person name="Yin Y."/>
            <person name="Lin M."/>
            <person name="Huang H."/>
            <person name="Deng H."/>
            <person name="Wang Z.W."/>
            <person name="Zhu S.L."/>
            <person name="Zhao X."/>
            <person name="Deng C."/>
            <person name="Niu S.C."/>
            <person name="Huang J."/>
            <person name="Wang M."/>
            <person name="Liu G.H."/>
            <person name="Yang H.J."/>
            <person name="Xiao X.J."/>
            <person name="Hsiao Y.Y."/>
            <person name="Wu W.L."/>
            <person name="Chen Y.Y."/>
            <person name="Mitsuda N."/>
            <person name="Ohme-Takagi M."/>
            <person name="Luo Y.B."/>
            <person name="Van de Peer Y."/>
            <person name="Liu Z.J."/>
        </authorList>
    </citation>
    <scope>NUCLEOTIDE SEQUENCE [LARGE SCALE GENOMIC DNA]</scope>
    <source>
        <tissue evidence="4">The whole plant</tissue>
    </source>
</reference>
<dbReference type="Proteomes" id="UP000233837">
    <property type="component" value="Unassembled WGS sequence"/>
</dbReference>
<feature type="repeat" description="PPR" evidence="2">
    <location>
        <begin position="280"/>
        <end position="314"/>
    </location>
</feature>
<evidence type="ECO:0000313" key="5">
    <source>
        <dbReference type="Proteomes" id="UP000233837"/>
    </source>
</evidence>
<dbReference type="InterPro" id="IPR051240">
    <property type="entry name" value="Mito_RNA-Proc/Resp"/>
</dbReference>
<dbReference type="GO" id="GO:0003729">
    <property type="term" value="F:mRNA binding"/>
    <property type="evidence" value="ECO:0007669"/>
    <property type="project" value="TreeGrafter"/>
</dbReference>
<gene>
    <name evidence="4" type="ORF">MA16_Dca001986</name>
</gene>
<dbReference type="NCBIfam" id="TIGR00756">
    <property type="entry name" value="PPR"/>
    <property type="match status" value="2"/>
</dbReference>
<evidence type="ECO:0000256" key="3">
    <source>
        <dbReference type="SAM" id="MobiDB-lite"/>
    </source>
</evidence>
<reference evidence="4 5" key="2">
    <citation type="journal article" date="2017" name="Nature">
        <title>The Apostasia genome and the evolution of orchids.</title>
        <authorList>
            <person name="Zhang G.Q."/>
            <person name="Liu K.W."/>
            <person name="Li Z."/>
            <person name="Lohaus R."/>
            <person name="Hsiao Y.Y."/>
            <person name="Niu S.C."/>
            <person name="Wang J.Y."/>
            <person name="Lin Y.C."/>
            <person name="Xu Q."/>
            <person name="Chen L.J."/>
            <person name="Yoshida K."/>
            <person name="Fujiwara S."/>
            <person name="Wang Z.W."/>
            <person name="Zhang Y.Q."/>
            <person name="Mitsuda N."/>
            <person name="Wang M."/>
            <person name="Liu G.H."/>
            <person name="Pecoraro L."/>
            <person name="Huang H.X."/>
            <person name="Xiao X.J."/>
            <person name="Lin M."/>
            <person name="Wu X.Y."/>
            <person name="Wu W.L."/>
            <person name="Chen Y.Y."/>
            <person name="Chang S.B."/>
            <person name="Sakamoto S."/>
            <person name="Ohme-Takagi M."/>
            <person name="Yagi M."/>
            <person name="Zeng S.J."/>
            <person name="Shen C.Y."/>
            <person name="Yeh C.M."/>
            <person name="Luo Y.B."/>
            <person name="Tsai W.C."/>
            <person name="Van de Peer Y."/>
            <person name="Liu Z.J."/>
        </authorList>
    </citation>
    <scope>NUCLEOTIDE SEQUENCE [LARGE SCALE GENOMIC DNA]</scope>
    <source>
        <tissue evidence="4">The whole plant</tissue>
    </source>
</reference>
<dbReference type="Gene3D" id="1.25.40.10">
    <property type="entry name" value="Tetratricopeptide repeat domain"/>
    <property type="match status" value="1"/>
</dbReference>
<dbReference type="OrthoDB" id="185373at2759"/>
<proteinExistence type="predicted"/>
<evidence type="ECO:0000313" key="4">
    <source>
        <dbReference type="EMBL" id="PKU86155.1"/>
    </source>
</evidence>
<dbReference type="PANTHER" id="PTHR47933:SF23">
    <property type="entry name" value="OS02G0468500 PROTEIN"/>
    <property type="match status" value="1"/>
</dbReference>
<dbReference type="InterPro" id="IPR011990">
    <property type="entry name" value="TPR-like_helical_dom_sf"/>
</dbReference>
<keyword evidence="5" id="KW-1185">Reference proteome</keyword>
<evidence type="ECO:0000256" key="2">
    <source>
        <dbReference type="PROSITE-ProRule" id="PRU00708"/>
    </source>
</evidence>
<dbReference type="AlphaFoldDB" id="A0A2I0XE22"/>
<name>A0A2I0XE22_9ASPA</name>
<evidence type="ECO:0000256" key="1">
    <source>
        <dbReference type="ARBA" id="ARBA00022737"/>
    </source>
</evidence>
<dbReference type="Pfam" id="PF13041">
    <property type="entry name" value="PPR_2"/>
    <property type="match status" value="1"/>
</dbReference>